<dbReference type="SUPFAM" id="SSF53187">
    <property type="entry name" value="Zn-dependent exopeptidases"/>
    <property type="match status" value="1"/>
</dbReference>
<gene>
    <name evidence="1" type="ORF">OCH7691_04520</name>
</gene>
<sequence length="372" mass="40809">MRVMFDFGTDIHDCFSADYAEARGKFLAAAEAAGAAAMRAYLNPNKGPDGETLATDTAWFGPDDARAVLVMIAATHGVEGFTGSGAMVDWMRIGGPERLPEGSAALLVHAINPYGFAWLRRVTEEGVDLNRNWVDFAEPLPDNPGYDELADAFVPTALDGAVFDAAEAKIAAWREKHGERAFQIARGGGQYRHPSGMFFGGTAPTWARGTLESIIADNDLASRRMNAVIDYHTGLGPFSYGEPISGNRPGSKGHALARQWVGESLTEPDLGTSSSVPKVGMSEFGWTRAVGDRHVYVALEYGTYSPELGRLALREDHWLHAYGRLDWASPETQRIKARIRHHYYPATDDWREMVIFRSRQMIGAMQRGLATL</sequence>
<dbReference type="RefSeq" id="WP_217808206.1">
    <property type="nucleotide sequence ID" value="NZ_FWFR01000009.1"/>
</dbReference>
<organism evidence="1 2">
    <name type="scientific">Oceanibacterium hippocampi</name>
    <dbReference type="NCBI Taxonomy" id="745714"/>
    <lineage>
        <taxon>Bacteria</taxon>
        <taxon>Pseudomonadati</taxon>
        <taxon>Pseudomonadota</taxon>
        <taxon>Alphaproteobacteria</taxon>
        <taxon>Sneathiellales</taxon>
        <taxon>Sneathiellaceae</taxon>
        <taxon>Oceanibacterium</taxon>
    </lineage>
</organism>
<evidence type="ECO:0000313" key="2">
    <source>
        <dbReference type="Proteomes" id="UP000193200"/>
    </source>
</evidence>
<accession>A0A1Y5U058</accession>
<dbReference type="EMBL" id="FWFR01000009">
    <property type="protein sequence ID" value="SLN77719.1"/>
    <property type="molecule type" value="Genomic_DNA"/>
</dbReference>
<evidence type="ECO:0000313" key="1">
    <source>
        <dbReference type="EMBL" id="SLN77719.1"/>
    </source>
</evidence>
<dbReference type="AlphaFoldDB" id="A0A1Y5U058"/>
<dbReference type="InParanoid" id="A0A1Y5U058"/>
<protein>
    <recommendedName>
        <fullName evidence="3">Zinc carboxypeptidase</fullName>
    </recommendedName>
</protein>
<keyword evidence="2" id="KW-1185">Reference proteome</keyword>
<reference evidence="1 2" key="1">
    <citation type="submission" date="2017-03" db="EMBL/GenBank/DDBJ databases">
        <authorList>
            <person name="Afonso C.L."/>
            <person name="Miller P.J."/>
            <person name="Scott M.A."/>
            <person name="Spackman E."/>
            <person name="Goraichik I."/>
            <person name="Dimitrov K.M."/>
            <person name="Suarez D.L."/>
            <person name="Swayne D.E."/>
        </authorList>
    </citation>
    <scope>NUCLEOTIDE SEQUENCE [LARGE SCALE GENOMIC DNA]</scope>
    <source>
        <strain evidence="1 2">CECT 7691</strain>
    </source>
</reference>
<dbReference type="Gene3D" id="3.40.630.10">
    <property type="entry name" value="Zn peptidases"/>
    <property type="match status" value="1"/>
</dbReference>
<dbReference type="InterPro" id="IPR021259">
    <property type="entry name" value="DUF2817"/>
</dbReference>
<evidence type="ECO:0008006" key="3">
    <source>
        <dbReference type="Google" id="ProtNLM"/>
    </source>
</evidence>
<proteinExistence type="predicted"/>
<dbReference type="Pfam" id="PF10994">
    <property type="entry name" value="DUF2817"/>
    <property type="match status" value="1"/>
</dbReference>
<dbReference type="Proteomes" id="UP000193200">
    <property type="component" value="Unassembled WGS sequence"/>
</dbReference>
<dbReference type="CDD" id="cd06233">
    <property type="entry name" value="M14-like"/>
    <property type="match status" value="1"/>
</dbReference>
<name>A0A1Y5U058_9PROT</name>